<dbReference type="SFLD" id="SFLDS00003">
    <property type="entry name" value="Haloacid_Dehalogenase"/>
    <property type="match status" value="1"/>
</dbReference>
<dbReference type="EMBL" id="JAYKXH010000013">
    <property type="protein sequence ID" value="KAK7148215.1"/>
    <property type="molecule type" value="Genomic_DNA"/>
</dbReference>
<comment type="cofactor">
    <cofactor evidence="1">
        <name>Mg(2+)</name>
        <dbReference type="ChEBI" id="CHEBI:18420"/>
    </cofactor>
</comment>
<evidence type="ECO:0000256" key="3">
    <source>
        <dbReference type="ARBA" id="ARBA00022842"/>
    </source>
</evidence>
<dbReference type="CDD" id="cd04305">
    <property type="entry name" value="HAD_Neu5Ac-Pase_like"/>
    <property type="match status" value="1"/>
</dbReference>
<dbReference type="InterPro" id="IPR051400">
    <property type="entry name" value="HAD-like_hydrolase"/>
</dbReference>
<keyword evidence="5" id="KW-1185">Reference proteome</keyword>
<name>A0AAN9H537_9TELE</name>
<organism evidence="4 5">
    <name type="scientific">Phoxinus phoxinus</name>
    <name type="common">Eurasian minnow</name>
    <dbReference type="NCBI Taxonomy" id="58324"/>
    <lineage>
        <taxon>Eukaryota</taxon>
        <taxon>Metazoa</taxon>
        <taxon>Chordata</taxon>
        <taxon>Craniata</taxon>
        <taxon>Vertebrata</taxon>
        <taxon>Euteleostomi</taxon>
        <taxon>Actinopterygii</taxon>
        <taxon>Neopterygii</taxon>
        <taxon>Teleostei</taxon>
        <taxon>Ostariophysi</taxon>
        <taxon>Cypriniformes</taxon>
        <taxon>Leuciscidae</taxon>
        <taxon>Phoxininae</taxon>
        <taxon>Phoxinus</taxon>
    </lineage>
</organism>
<dbReference type="GO" id="GO:0050124">
    <property type="term" value="F:N-acylneuraminate-9-phosphatase activity"/>
    <property type="evidence" value="ECO:0007669"/>
    <property type="project" value="TreeGrafter"/>
</dbReference>
<evidence type="ECO:0000256" key="1">
    <source>
        <dbReference type="ARBA" id="ARBA00001946"/>
    </source>
</evidence>
<reference evidence="4 5" key="1">
    <citation type="submission" date="2024-02" db="EMBL/GenBank/DDBJ databases">
        <title>Chromosome-level genome assembly of the Eurasian Minnow (Phoxinus phoxinus).</title>
        <authorList>
            <person name="Oriowo T.O."/>
            <person name="Martin S."/>
            <person name="Stange M."/>
            <person name="Chrysostomakis Y."/>
            <person name="Brown T."/>
            <person name="Winkler S."/>
            <person name="Kukowka S."/>
            <person name="Myers E.W."/>
            <person name="Bohne A."/>
        </authorList>
    </citation>
    <scope>NUCLEOTIDE SEQUENCE [LARGE SCALE GENOMIC DNA]</scope>
    <source>
        <strain evidence="4">ZFMK-TIS-60720</strain>
        <tissue evidence="4">Whole Organism</tissue>
    </source>
</reference>
<proteinExistence type="predicted"/>
<sequence>MCNMMESRGVLSIIFDLDNTLVDTAGAGRFAIQKVYELLTSTPVLESHIRDICECYLRKLHHESFDPSEGKSIDSVRIHHWYEALQETQGTDPDPDLANSCYYTWKNTRLQALTLSPEVRSLLEELRKNYKLLLLTNGDTQTQWEKIEAVRCEGLFSVVVVGGDHPEQKPAHSIFTHCFKSAGVLPQDCIMVGDSLSTDIQGGVNAGVRATVWINSDCKSLPQGSVTPDYTIPSVLNLNDVLAELMLK</sequence>
<dbReference type="InterPro" id="IPR006439">
    <property type="entry name" value="HAD-SF_hydro_IA"/>
</dbReference>
<dbReference type="InterPro" id="IPR041492">
    <property type="entry name" value="HAD_2"/>
</dbReference>
<dbReference type="GO" id="GO:0046380">
    <property type="term" value="P:N-acetylneuraminate biosynthetic process"/>
    <property type="evidence" value="ECO:0007669"/>
    <property type="project" value="TreeGrafter"/>
</dbReference>
<evidence type="ECO:0000313" key="5">
    <source>
        <dbReference type="Proteomes" id="UP001364617"/>
    </source>
</evidence>
<dbReference type="SFLD" id="SFLDG01129">
    <property type="entry name" value="C1.5:_HAD__Beta-PGM__Phosphata"/>
    <property type="match status" value="1"/>
</dbReference>
<dbReference type="Gene3D" id="3.40.50.1000">
    <property type="entry name" value="HAD superfamily/HAD-like"/>
    <property type="match status" value="1"/>
</dbReference>
<keyword evidence="3" id="KW-0460">Magnesium</keyword>
<dbReference type="InterPro" id="IPR023214">
    <property type="entry name" value="HAD_sf"/>
</dbReference>
<dbReference type="AlphaFoldDB" id="A0AAN9H537"/>
<dbReference type="NCBIfam" id="TIGR02253">
    <property type="entry name" value="CTE7"/>
    <property type="match status" value="1"/>
</dbReference>
<protein>
    <recommendedName>
        <fullName evidence="6">N-acylneuraminate-9-phosphatase</fullName>
    </recommendedName>
</protein>
<accession>A0AAN9H537</accession>
<evidence type="ECO:0000256" key="2">
    <source>
        <dbReference type="ARBA" id="ARBA00022801"/>
    </source>
</evidence>
<dbReference type="SUPFAM" id="SSF56784">
    <property type="entry name" value="HAD-like"/>
    <property type="match status" value="1"/>
</dbReference>
<dbReference type="SFLD" id="SFLDG01135">
    <property type="entry name" value="C1.5.6:_HAD__Beta-PGM__Phospha"/>
    <property type="match status" value="1"/>
</dbReference>
<dbReference type="NCBIfam" id="TIGR01549">
    <property type="entry name" value="HAD-SF-IA-v1"/>
    <property type="match status" value="1"/>
</dbReference>
<gene>
    <name evidence="4" type="ORF">R3I93_012514</name>
</gene>
<evidence type="ECO:0000313" key="4">
    <source>
        <dbReference type="EMBL" id="KAK7148215.1"/>
    </source>
</evidence>
<dbReference type="PANTHER" id="PTHR46470">
    <property type="entry name" value="N-ACYLNEURAMINATE-9-PHOSPHATASE"/>
    <property type="match status" value="1"/>
</dbReference>
<dbReference type="Gene3D" id="1.20.120.710">
    <property type="entry name" value="Haloacid dehalogenase hydrolase-like domain"/>
    <property type="match status" value="1"/>
</dbReference>
<dbReference type="InterPro" id="IPR036412">
    <property type="entry name" value="HAD-like_sf"/>
</dbReference>
<dbReference type="PANTHER" id="PTHR46470:SF3">
    <property type="entry name" value="N-ACYLNEURAMINATE-9-PHOSPHATASE"/>
    <property type="match status" value="1"/>
</dbReference>
<dbReference type="Pfam" id="PF13419">
    <property type="entry name" value="HAD_2"/>
    <property type="match status" value="1"/>
</dbReference>
<comment type="caution">
    <text evidence="4">The sequence shown here is derived from an EMBL/GenBank/DDBJ whole genome shotgun (WGS) entry which is preliminary data.</text>
</comment>
<evidence type="ECO:0008006" key="6">
    <source>
        <dbReference type="Google" id="ProtNLM"/>
    </source>
</evidence>
<dbReference type="InterPro" id="IPR011950">
    <property type="entry name" value="HAD-SF_hydro_IA_CTE7"/>
</dbReference>
<keyword evidence="2" id="KW-0378">Hydrolase</keyword>
<dbReference type="Proteomes" id="UP001364617">
    <property type="component" value="Unassembled WGS sequence"/>
</dbReference>